<organism evidence="2 3">
    <name type="scientific">Rhodobacter ferrooxidans</name>
    <dbReference type="NCBI Taxonomy" id="371731"/>
    <lineage>
        <taxon>Bacteria</taxon>
        <taxon>Pseudomonadati</taxon>
        <taxon>Pseudomonadota</taxon>
        <taxon>Alphaproteobacteria</taxon>
        <taxon>Rhodobacterales</taxon>
        <taxon>Rhodobacter group</taxon>
        <taxon>Rhodobacter</taxon>
    </lineage>
</organism>
<feature type="transmembrane region" description="Helical" evidence="1">
    <location>
        <begin position="178"/>
        <end position="201"/>
    </location>
</feature>
<dbReference type="Proteomes" id="UP000010121">
    <property type="component" value="Unassembled WGS sequence"/>
</dbReference>
<dbReference type="OrthoDB" id="3789452at2"/>
<gene>
    <name evidence="2" type="ORF">Rsw2DRAFT_2058</name>
</gene>
<feature type="transmembrane region" description="Helical" evidence="1">
    <location>
        <begin position="93"/>
        <end position="110"/>
    </location>
</feature>
<comment type="caution">
    <text evidence="2">The sequence shown here is derived from an EMBL/GenBank/DDBJ whole genome shotgun (WGS) entry which is preliminary data.</text>
</comment>
<dbReference type="PANTHER" id="PTHR43471:SF1">
    <property type="entry name" value="ABC TRANSPORTER PERMEASE PROTEIN NOSY-RELATED"/>
    <property type="match status" value="1"/>
</dbReference>
<feature type="transmembrane region" description="Helical" evidence="1">
    <location>
        <begin position="208"/>
        <end position="227"/>
    </location>
</feature>
<dbReference type="eggNOG" id="COG1277">
    <property type="taxonomic scope" value="Bacteria"/>
</dbReference>
<keyword evidence="1" id="KW-1133">Transmembrane helix</keyword>
<keyword evidence="1" id="KW-0812">Transmembrane</keyword>
<evidence type="ECO:0000313" key="2">
    <source>
        <dbReference type="EMBL" id="EEW25078.1"/>
    </source>
</evidence>
<dbReference type="STRING" id="371731.Rsw2DRAFT_2058"/>
<sequence>MFDAALIPTRLNPTPVRTIAAKDIRDALRDRFILIVTAFLAVAALVALVTGAIALRGDVATYEAAKASLLALGKSADAIKAPEFYPLRLLRGAIEQIEIIGAAIAILIGYRSAASERGRQTLALMLTRPMRRWQFVAGKALAGIGLLAGGLALVLGGLTLVLHFLSGIGLGADDLLRIVVVWGVAVAYTACFFLVSFILSLHMKQPSHALLVAFAVWLTLVLIAPQIGDTLDPDNQVAGGVFKQLNIAKPDQVEIMKSFATFETVRDGIEQASVTKHFERFTFAVLGIKATYAGMPLGPILIEMLGNLVWIFLTALGLGALALALPLNPDRLAKA</sequence>
<proteinExistence type="predicted"/>
<evidence type="ECO:0000256" key="1">
    <source>
        <dbReference type="SAM" id="Phobius"/>
    </source>
</evidence>
<reference evidence="2 3" key="1">
    <citation type="submission" date="2009-08" db="EMBL/GenBank/DDBJ databases">
        <title>The draft genome of Rhodobacter sp. SW2.</title>
        <authorList>
            <consortium name="US DOE Joint Genome Institute (JGI-PGF)"/>
            <person name="Lucas S."/>
            <person name="Copeland A."/>
            <person name="Lapidus A."/>
            <person name="Glavina del Rio T."/>
            <person name="Tice H."/>
            <person name="Bruce D."/>
            <person name="Goodwin L."/>
            <person name="Pitluck S."/>
            <person name="Larimer F."/>
            <person name="Land M.L."/>
            <person name="Hauser L."/>
            <person name="Emerson D."/>
        </authorList>
    </citation>
    <scope>NUCLEOTIDE SEQUENCE [LARGE SCALE GENOMIC DNA]</scope>
    <source>
        <strain evidence="2 3">SW2</strain>
    </source>
</reference>
<feature type="transmembrane region" description="Helical" evidence="1">
    <location>
        <begin position="140"/>
        <end position="166"/>
    </location>
</feature>
<dbReference type="GO" id="GO:0140359">
    <property type="term" value="F:ABC-type transporter activity"/>
    <property type="evidence" value="ECO:0007669"/>
    <property type="project" value="InterPro"/>
</dbReference>
<protein>
    <submittedName>
        <fullName evidence="2">ABC-type transport system involved in multi-copper enzyme maturation permease component-like protein</fullName>
    </submittedName>
</protein>
<accession>C8S1Y0</accession>
<dbReference type="GO" id="GO:0005886">
    <property type="term" value="C:plasma membrane"/>
    <property type="evidence" value="ECO:0007669"/>
    <property type="project" value="UniProtKB-SubCell"/>
</dbReference>
<dbReference type="AlphaFoldDB" id="C8S1Y0"/>
<dbReference type="PANTHER" id="PTHR43471">
    <property type="entry name" value="ABC TRANSPORTER PERMEASE"/>
    <property type="match status" value="1"/>
</dbReference>
<dbReference type="Pfam" id="PF12679">
    <property type="entry name" value="ABC2_membrane_2"/>
    <property type="match status" value="1"/>
</dbReference>
<feature type="transmembrane region" description="Helical" evidence="1">
    <location>
        <begin position="308"/>
        <end position="327"/>
    </location>
</feature>
<name>C8S1Y0_9RHOB</name>
<dbReference type="EMBL" id="ACYY01000012">
    <property type="protein sequence ID" value="EEW25078.1"/>
    <property type="molecule type" value="Genomic_DNA"/>
</dbReference>
<dbReference type="RefSeq" id="WP_008030665.1">
    <property type="nucleotide sequence ID" value="NZ_ACYY01000012.1"/>
</dbReference>
<keyword evidence="1" id="KW-0472">Membrane</keyword>
<feature type="transmembrane region" description="Helical" evidence="1">
    <location>
        <begin position="32"/>
        <end position="55"/>
    </location>
</feature>
<evidence type="ECO:0000313" key="3">
    <source>
        <dbReference type="Proteomes" id="UP000010121"/>
    </source>
</evidence>
<keyword evidence="3" id="KW-1185">Reference proteome</keyword>